<gene>
    <name evidence="1" type="ORF">O181_073584</name>
</gene>
<dbReference type="EMBL" id="AVOT02038912">
    <property type="protein sequence ID" value="MBW0533869.1"/>
    <property type="molecule type" value="Genomic_DNA"/>
</dbReference>
<comment type="caution">
    <text evidence="1">The sequence shown here is derived from an EMBL/GenBank/DDBJ whole genome shotgun (WGS) entry which is preliminary data.</text>
</comment>
<evidence type="ECO:0000313" key="1">
    <source>
        <dbReference type="EMBL" id="MBW0533869.1"/>
    </source>
</evidence>
<dbReference type="InterPro" id="IPR043502">
    <property type="entry name" value="DNA/RNA_pol_sf"/>
</dbReference>
<organism evidence="1 2">
    <name type="scientific">Austropuccinia psidii MF-1</name>
    <dbReference type="NCBI Taxonomy" id="1389203"/>
    <lineage>
        <taxon>Eukaryota</taxon>
        <taxon>Fungi</taxon>
        <taxon>Dikarya</taxon>
        <taxon>Basidiomycota</taxon>
        <taxon>Pucciniomycotina</taxon>
        <taxon>Pucciniomycetes</taxon>
        <taxon>Pucciniales</taxon>
        <taxon>Sphaerophragmiaceae</taxon>
        <taxon>Austropuccinia</taxon>
    </lineage>
</organism>
<dbReference type="SUPFAM" id="SSF56672">
    <property type="entry name" value="DNA/RNA polymerases"/>
    <property type="match status" value="1"/>
</dbReference>
<name>A0A9Q3F7E1_9BASI</name>
<dbReference type="Gene3D" id="3.30.70.270">
    <property type="match status" value="1"/>
</dbReference>
<dbReference type="PANTHER" id="PTHR37984">
    <property type="entry name" value="PROTEIN CBG26694"/>
    <property type="match status" value="1"/>
</dbReference>
<accession>A0A9Q3F7E1</accession>
<keyword evidence="2" id="KW-1185">Reference proteome</keyword>
<reference evidence="1" key="1">
    <citation type="submission" date="2021-03" db="EMBL/GenBank/DDBJ databases">
        <title>Draft genome sequence of rust myrtle Austropuccinia psidii MF-1, a brazilian biotype.</title>
        <authorList>
            <person name="Quecine M.C."/>
            <person name="Pachon D.M.R."/>
            <person name="Bonatelli M.L."/>
            <person name="Correr F.H."/>
            <person name="Franceschini L.M."/>
            <person name="Leite T.F."/>
            <person name="Margarido G.R.A."/>
            <person name="Almeida C.A."/>
            <person name="Ferrarezi J.A."/>
            <person name="Labate C.A."/>
        </authorList>
    </citation>
    <scope>NUCLEOTIDE SEQUENCE</scope>
    <source>
        <strain evidence="1">MF-1</strain>
    </source>
</reference>
<dbReference type="InterPro" id="IPR043128">
    <property type="entry name" value="Rev_trsase/Diguanyl_cyclase"/>
</dbReference>
<protein>
    <submittedName>
        <fullName evidence="1">Uncharacterized protein</fullName>
    </submittedName>
</protein>
<dbReference type="Gene3D" id="3.10.10.10">
    <property type="entry name" value="HIV Type 1 Reverse Transcriptase, subunit A, domain 1"/>
    <property type="match status" value="1"/>
</dbReference>
<evidence type="ECO:0000313" key="2">
    <source>
        <dbReference type="Proteomes" id="UP000765509"/>
    </source>
</evidence>
<dbReference type="PANTHER" id="PTHR37984:SF5">
    <property type="entry name" value="PROTEIN NYNRIN-LIKE"/>
    <property type="match status" value="1"/>
</dbReference>
<dbReference type="Proteomes" id="UP000765509">
    <property type="component" value="Unassembled WGS sequence"/>
</dbReference>
<dbReference type="InterPro" id="IPR050951">
    <property type="entry name" value="Retrovirus_Pol_polyprotein"/>
</dbReference>
<proteinExistence type="predicted"/>
<sequence>MDVISKIGHNEIVEITPPAHITWNDGKYRLGGDFRALNHYIKAHRYHIPRILHALENLEKAKYITEMYCIKDLHQKGAKPNSMKFLKIIFHMGIYEYTRIPFSINNSPSHF</sequence>
<dbReference type="AlphaFoldDB" id="A0A9Q3F7E1"/>